<dbReference type="PANTHER" id="PTHR30146:SF109">
    <property type="entry name" value="HTH-TYPE TRANSCRIPTIONAL REGULATOR GALS"/>
    <property type="match status" value="1"/>
</dbReference>
<comment type="caution">
    <text evidence="5">The sequence shown here is derived from an EMBL/GenBank/DDBJ whole genome shotgun (WGS) entry which is preliminary data.</text>
</comment>
<dbReference type="CDD" id="cd06267">
    <property type="entry name" value="PBP1_LacI_sugar_binding-like"/>
    <property type="match status" value="1"/>
</dbReference>
<evidence type="ECO:0000313" key="6">
    <source>
        <dbReference type="Proteomes" id="UP001143545"/>
    </source>
</evidence>
<keyword evidence="1" id="KW-0805">Transcription regulation</keyword>
<dbReference type="GO" id="GO:0000976">
    <property type="term" value="F:transcription cis-regulatory region binding"/>
    <property type="evidence" value="ECO:0007669"/>
    <property type="project" value="TreeGrafter"/>
</dbReference>
<dbReference type="GO" id="GO:0003700">
    <property type="term" value="F:DNA-binding transcription factor activity"/>
    <property type="evidence" value="ECO:0007669"/>
    <property type="project" value="TreeGrafter"/>
</dbReference>
<dbReference type="EMBL" id="BRVP01000003">
    <property type="protein sequence ID" value="GLB51419.1"/>
    <property type="molecule type" value="Genomic_DNA"/>
</dbReference>
<dbReference type="Proteomes" id="UP001143545">
    <property type="component" value="Unassembled WGS sequence"/>
</dbReference>
<keyword evidence="3" id="KW-0804">Transcription</keyword>
<evidence type="ECO:0000259" key="4">
    <source>
        <dbReference type="PROSITE" id="PS50932"/>
    </source>
</evidence>
<dbReference type="InterPro" id="IPR001761">
    <property type="entry name" value="Peripla_BP/Lac1_sug-bd_dom"/>
</dbReference>
<dbReference type="Gene3D" id="3.40.50.2300">
    <property type="match status" value="2"/>
</dbReference>
<dbReference type="SMART" id="SM00354">
    <property type="entry name" value="HTH_LACI"/>
    <property type="match status" value="1"/>
</dbReference>
<accession>A0A9W6B515</accession>
<keyword evidence="6" id="KW-1185">Reference proteome</keyword>
<dbReference type="AlphaFoldDB" id="A0A9W6B515"/>
<organism evidence="5 6">
    <name type="scientific">Neptunitalea chrysea</name>
    <dbReference type="NCBI Taxonomy" id="1647581"/>
    <lineage>
        <taxon>Bacteria</taxon>
        <taxon>Pseudomonadati</taxon>
        <taxon>Bacteroidota</taxon>
        <taxon>Flavobacteriia</taxon>
        <taxon>Flavobacteriales</taxon>
        <taxon>Flavobacteriaceae</taxon>
        <taxon>Neptunitalea</taxon>
    </lineage>
</organism>
<protein>
    <submittedName>
        <fullName evidence="5">LacI family transcriptional regulator</fullName>
    </submittedName>
</protein>
<sequence length="344" mass="38834">MKQQKEPTLKLIAEKLNISVTTVSKALKGYSDVSAVTRQRVIDMADQLNYTPNSLAVNFRTKETRTIGIIIPEVVHHFFSSVINGVIEEAERQNYFVIILQSNEKKEMEKRQVELLISKKVDGIIMSLSNQSNDEDYLKMIINKKIPFVLIDKISKLIDCSKVVIDDKKAAFDAVNHLINMGCKKIAHIRGPLNPQNAIDRFLGYKAALAHHNIPFNPELVIPCERVCYEEGYEFTKKIMTKYPDVDGFFAITDLVAVGILTYLNEQQIKVPEQVAVIGFSNWFMSGVISPKLSTIDQPGFTMGAQAFLLLKEEMESMKTTGERLCKTITLNTDVLVRASSKRN</sequence>
<name>A0A9W6B515_9FLAO</name>
<dbReference type="Gene3D" id="1.10.260.40">
    <property type="entry name" value="lambda repressor-like DNA-binding domains"/>
    <property type="match status" value="1"/>
</dbReference>
<keyword evidence="2" id="KW-0238">DNA-binding</keyword>
<evidence type="ECO:0000256" key="3">
    <source>
        <dbReference type="ARBA" id="ARBA00023163"/>
    </source>
</evidence>
<evidence type="ECO:0000256" key="1">
    <source>
        <dbReference type="ARBA" id="ARBA00023015"/>
    </source>
</evidence>
<dbReference type="InterPro" id="IPR010982">
    <property type="entry name" value="Lambda_DNA-bd_dom_sf"/>
</dbReference>
<dbReference type="InterPro" id="IPR028082">
    <property type="entry name" value="Peripla_BP_I"/>
</dbReference>
<dbReference type="Pfam" id="PF00356">
    <property type="entry name" value="LacI"/>
    <property type="match status" value="1"/>
</dbReference>
<reference evidence="5" key="1">
    <citation type="submission" date="2022-07" db="EMBL/GenBank/DDBJ databases">
        <title>Taxonomy of Novel Oxalotrophic and Methylotrophic Bacteria.</title>
        <authorList>
            <person name="Sahin N."/>
            <person name="Tani A."/>
        </authorList>
    </citation>
    <scope>NUCLEOTIDE SEQUENCE</scope>
    <source>
        <strain evidence="5">AM327</strain>
    </source>
</reference>
<dbReference type="Pfam" id="PF00532">
    <property type="entry name" value="Peripla_BP_1"/>
    <property type="match status" value="1"/>
</dbReference>
<dbReference type="SUPFAM" id="SSF47413">
    <property type="entry name" value="lambda repressor-like DNA-binding domains"/>
    <property type="match status" value="1"/>
</dbReference>
<dbReference type="SUPFAM" id="SSF53822">
    <property type="entry name" value="Periplasmic binding protein-like I"/>
    <property type="match status" value="1"/>
</dbReference>
<evidence type="ECO:0000256" key="2">
    <source>
        <dbReference type="ARBA" id="ARBA00023125"/>
    </source>
</evidence>
<feature type="domain" description="HTH lacI-type" evidence="4">
    <location>
        <begin position="7"/>
        <end position="61"/>
    </location>
</feature>
<proteinExistence type="predicted"/>
<dbReference type="PANTHER" id="PTHR30146">
    <property type="entry name" value="LACI-RELATED TRANSCRIPTIONAL REPRESSOR"/>
    <property type="match status" value="1"/>
</dbReference>
<evidence type="ECO:0000313" key="5">
    <source>
        <dbReference type="EMBL" id="GLB51419.1"/>
    </source>
</evidence>
<dbReference type="InterPro" id="IPR000843">
    <property type="entry name" value="HTH_LacI"/>
</dbReference>
<gene>
    <name evidence="5" type="ORF">NBRC110019_04580</name>
</gene>
<dbReference type="CDD" id="cd01392">
    <property type="entry name" value="HTH_LacI"/>
    <property type="match status" value="1"/>
</dbReference>
<dbReference type="RefSeq" id="WP_281751948.1">
    <property type="nucleotide sequence ID" value="NZ_BRVP01000003.1"/>
</dbReference>
<dbReference type="PROSITE" id="PS50932">
    <property type="entry name" value="HTH_LACI_2"/>
    <property type="match status" value="1"/>
</dbReference>